<feature type="transmembrane region" description="Helical" evidence="2">
    <location>
        <begin position="22"/>
        <end position="50"/>
    </location>
</feature>
<feature type="domain" description="Moybdenum cofactor oxidoreductase dimerisation" evidence="4">
    <location>
        <begin position="407"/>
        <end position="486"/>
    </location>
</feature>
<feature type="domain" description="Oxidoreductase molybdopterin-binding" evidence="3">
    <location>
        <begin position="235"/>
        <end position="384"/>
    </location>
</feature>
<dbReference type="InterPro" id="IPR005066">
    <property type="entry name" value="MoCF_OxRdtse_dimer"/>
</dbReference>
<feature type="transmembrane region" description="Helical" evidence="2">
    <location>
        <begin position="106"/>
        <end position="122"/>
    </location>
</feature>
<gene>
    <name evidence="5" type="ORF">J2751_001520</name>
</gene>
<evidence type="ECO:0000313" key="5">
    <source>
        <dbReference type="EMBL" id="MBP1922510.1"/>
    </source>
</evidence>
<feature type="transmembrane region" description="Helical" evidence="2">
    <location>
        <begin position="160"/>
        <end position="178"/>
    </location>
</feature>
<dbReference type="GO" id="GO:0020037">
    <property type="term" value="F:heme binding"/>
    <property type="evidence" value="ECO:0007669"/>
    <property type="project" value="TreeGrafter"/>
</dbReference>
<feature type="transmembrane region" description="Helical" evidence="2">
    <location>
        <begin position="70"/>
        <end position="94"/>
    </location>
</feature>
<dbReference type="PANTHER" id="PTHR19372">
    <property type="entry name" value="SULFITE REDUCTASE"/>
    <property type="match status" value="1"/>
</dbReference>
<sequence>MTADTADTTATVTAGSATRRGLVGAAIGAAWIAGLFAASPLVGGFAVETIAESVIVSSPGWLSTAAVSTLGFYATPVLVASVTAVLVAIPAAILTIRPLPERGSRTVAVASLVVTVPVLYAVGSGVSAGFLVAVVLCVAAPAVVASGLRPTGRPQTRRRFLRRVGAYGVVSVLAGVGLRTGFDRLVGPGVSERAGEPLPESVTPPEGDPAFAFDGMPTAITEYGDHYVVDINVNPPAVDLDAWRLDVEGAVDEPYSLTYDELLDHDDRVEQPTTMLCISNPVGGGLIGTGHWTGVQLSDLVAAAAPNEAAVSVVTHAADGYSEAIPFDLVEREDVLIAYGMDDRTLEPEHGFPARLLIPGRYGMKMTKWIDRIELREEEHEAYWEERGWDEQAVVNPMSYVRGAERDGDEVVVGGVAFAGLETGVEEISGVEVSVDGGETWETTELEPQIAAHAWRRWRHTFDAPGRSEFEVVARAVLRDGTVQTDVETSPRPSGATGWHRETVSVE</sequence>
<evidence type="ECO:0000256" key="2">
    <source>
        <dbReference type="SAM" id="Phobius"/>
    </source>
</evidence>
<evidence type="ECO:0000256" key="1">
    <source>
        <dbReference type="SAM" id="MobiDB-lite"/>
    </source>
</evidence>
<comment type="caution">
    <text evidence="5">The sequence shown here is derived from an EMBL/GenBank/DDBJ whole genome shotgun (WGS) entry which is preliminary data.</text>
</comment>
<proteinExistence type="predicted"/>
<dbReference type="Pfam" id="PF03404">
    <property type="entry name" value="Mo-co_dimer"/>
    <property type="match status" value="1"/>
</dbReference>
<reference evidence="5" key="1">
    <citation type="submission" date="2021-03" db="EMBL/GenBank/DDBJ databases">
        <title>Genomic Encyclopedia of Type Strains, Phase IV (KMG-IV): sequencing the most valuable type-strain genomes for metagenomic binning, comparative biology and taxonomic classification.</title>
        <authorList>
            <person name="Goeker M."/>
        </authorList>
    </citation>
    <scope>NUCLEOTIDE SEQUENCE</scope>
    <source>
        <strain evidence="5">DSM 23564</strain>
    </source>
</reference>
<keyword evidence="6" id="KW-1185">Reference proteome</keyword>
<dbReference type="GO" id="GO:0030151">
    <property type="term" value="F:molybdenum ion binding"/>
    <property type="evidence" value="ECO:0007669"/>
    <property type="project" value="InterPro"/>
</dbReference>
<keyword evidence="2" id="KW-0472">Membrane</keyword>
<dbReference type="GO" id="GO:0006790">
    <property type="term" value="P:sulfur compound metabolic process"/>
    <property type="evidence" value="ECO:0007669"/>
    <property type="project" value="TreeGrafter"/>
</dbReference>
<name>A0A8T4GFT6_9EURY</name>
<dbReference type="Gene3D" id="3.90.420.10">
    <property type="entry name" value="Oxidoreductase, molybdopterin-binding domain"/>
    <property type="match status" value="1"/>
</dbReference>
<dbReference type="Proteomes" id="UP000823588">
    <property type="component" value="Unassembled WGS sequence"/>
</dbReference>
<dbReference type="EMBL" id="JAGGKQ010000008">
    <property type="protein sequence ID" value="MBP1922510.1"/>
    <property type="molecule type" value="Genomic_DNA"/>
</dbReference>
<dbReference type="AlphaFoldDB" id="A0A8T4GFT6"/>
<dbReference type="Gene3D" id="2.60.40.650">
    <property type="match status" value="1"/>
</dbReference>
<evidence type="ECO:0000313" key="6">
    <source>
        <dbReference type="Proteomes" id="UP000823588"/>
    </source>
</evidence>
<dbReference type="SUPFAM" id="SSF81296">
    <property type="entry name" value="E set domains"/>
    <property type="match status" value="1"/>
</dbReference>
<feature type="region of interest" description="Disordered" evidence="1">
    <location>
        <begin position="484"/>
        <end position="507"/>
    </location>
</feature>
<dbReference type="SUPFAM" id="SSF56524">
    <property type="entry name" value="Oxidoreductase molybdopterin-binding domain"/>
    <property type="match status" value="1"/>
</dbReference>
<dbReference type="OrthoDB" id="9576at2157"/>
<accession>A0A8T4GFT6</accession>
<dbReference type="RefSeq" id="WP_209484720.1">
    <property type="nucleotide sequence ID" value="NZ_JAGGKQ010000008.1"/>
</dbReference>
<feature type="transmembrane region" description="Helical" evidence="2">
    <location>
        <begin position="128"/>
        <end position="148"/>
    </location>
</feature>
<dbReference type="GO" id="GO:0043546">
    <property type="term" value="F:molybdopterin cofactor binding"/>
    <property type="evidence" value="ECO:0007669"/>
    <property type="project" value="TreeGrafter"/>
</dbReference>
<evidence type="ECO:0000259" key="4">
    <source>
        <dbReference type="Pfam" id="PF03404"/>
    </source>
</evidence>
<dbReference type="InterPro" id="IPR014756">
    <property type="entry name" value="Ig_E-set"/>
</dbReference>
<keyword evidence="2" id="KW-0812">Transmembrane</keyword>
<organism evidence="5 6">
    <name type="scientific">Halorubrum alkaliphilum</name>
    <dbReference type="NCBI Taxonomy" id="261290"/>
    <lineage>
        <taxon>Archaea</taxon>
        <taxon>Methanobacteriati</taxon>
        <taxon>Methanobacteriota</taxon>
        <taxon>Stenosarchaea group</taxon>
        <taxon>Halobacteria</taxon>
        <taxon>Halobacteriales</taxon>
        <taxon>Haloferacaceae</taxon>
        <taxon>Halorubrum</taxon>
    </lineage>
</organism>
<protein>
    <submittedName>
        <fullName evidence="5">DMSO/TMAO reductase YedYZ molybdopterin-dependent catalytic subunit/uncharacterized membrane protein YhaH (DUF805 family)</fullName>
    </submittedName>
</protein>
<dbReference type="InterPro" id="IPR000572">
    <property type="entry name" value="OxRdtase_Mopterin-bd_dom"/>
</dbReference>
<keyword evidence="2" id="KW-1133">Transmembrane helix</keyword>
<dbReference type="Pfam" id="PF00174">
    <property type="entry name" value="Oxidored_molyb"/>
    <property type="match status" value="1"/>
</dbReference>
<dbReference type="InterPro" id="IPR036374">
    <property type="entry name" value="OxRdtase_Mopterin-bd_sf"/>
</dbReference>
<dbReference type="GO" id="GO:0008482">
    <property type="term" value="F:sulfite oxidase activity"/>
    <property type="evidence" value="ECO:0007669"/>
    <property type="project" value="TreeGrafter"/>
</dbReference>
<dbReference type="PANTHER" id="PTHR19372:SF7">
    <property type="entry name" value="SULFITE OXIDASE, MITOCHONDRIAL"/>
    <property type="match status" value="1"/>
</dbReference>
<evidence type="ECO:0000259" key="3">
    <source>
        <dbReference type="Pfam" id="PF00174"/>
    </source>
</evidence>